<dbReference type="EMBL" id="FJNB01000018">
    <property type="protein sequence ID" value="CZR05759.1"/>
    <property type="molecule type" value="Genomic_DNA"/>
</dbReference>
<reference evidence="3 5" key="2">
    <citation type="submission" date="2016-10" db="EMBL/GenBank/DDBJ databases">
        <authorList>
            <person name="Varghese N."/>
            <person name="Submissions S."/>
        </authorList>
    </citation>
    <scope>NUCLEOTIDE SEQUENCE [LARGE SCALE GENOMIC DNA]</scope>
    <source>
        <strain evidence="3 5">DSM 22150</strain>
    </source>
</reference>
<evidence type="ECO:0000313" key="2">
    <source>
        <dbReference type="EMBL" id="CZR05759.1"/>
    </source>
</evidence>
<dbReference type="AlphaFoldDB" id="A0A143Z3D3"/>
<keyword evidence="1" id="KW-1133">Transmembrane helix</keyword>
<keyword evidence="5" id="KW-1185">Reference proteome</keyword>
<dbReference type="RefSeq" id="WP_068623854.1">
    <property type="nucleotide sequence ID" value="NZ_FJNB01000018.1"/>
</dbReference>
<sequence length="217" mass="24957">MTNLAILLPIILPILFLVFFLSVLLSIVRRLNRLSDSGRKQANTSRAGSLQRTNLMTLDSDVNGNASRMVQKLATMKPEQLYGFFQERLPEKYLGEVSRILTDRNWRREILLFVNRENLWQPLLRTTPSNKDSIQAYENHSDEGDDEPFFAEADTDSVEGLAEDFKLLSDDKKELKTAKRMEKSSAQIRKKHTAGQKALVKAFIAKEILERPDFDRK</sequence>
<name>A0A143Z3D3_9LACT</name>
<evidence type="ECO:0000313" key="4">
    <source>
        <dbReference type="Proteomes" id="UP000076878"/>
    </source>
</evidence>
<reference evidence="2 4" key="1">
    <citation type="submission" date="2016-02" db="EMBL/GenBank/DDBJ databases">
        <authorList>
            <person name="Wen L."/>
            <person name="He K."/>
            <person name="Yang H."/>
        </authorList>
    </citation>
    <scope>NUCLEOTIDE SEQUENCE [LARGE SCALE GENOMIC DNA]</scope>
    <source>
        <strain evidence="2">Trichococcus_R210</strain>
    </source>
</reference>
<accession>A0A143Z3D3</accession>
<gene>
    <name evidence="3" type="ORF">SAMN05216375_11513</name>
    <name evidence="2" type="ORF">TR210_2257</name>
</gene>
<evidence type="ECO:0000313" key="3">
    <source>
        <dbReference type="EMBL" id="SEJ48191.1"/>
    </source>
</evidence>
<keyword evidence="1" id="KW-0472">Membrane</keyword>
<feature type="transmembrane region" description="Helical" evidence="1">
    <location>
        <begin position="6"/>
        <end position="28"/>
    </location>
</feature>
<dbReference type="Proteomes" id="UP000076878">
    <property type="component" value="Unassembled WGS sequence"/>
</dbReference>
<keyword evidence="1" id="KW-0812">Transmembrane</keyword>
<dbReference type="OrthoDB" id="2168172at2"/>
<organism evidence="2 4">
    <name type="scientific">Trichococcus ilyis</name>
    <dbReference type="NCBI Taxonomy" id="640938"/>
    <lineage>
        <taxon>Bacteria</taxon>
        <taxon>Bacillati</taxon>
        <taxon>Bacillota</taxon>
        <taxon>Bacilli</taxon>
        <taxon>Lactobacillales</taxon>
        <taxon>Carnobacteriaceae</taxon>
        <taxon>Trichococcus</taxon>
    </lineage>
</organism>
<dbReference type="Proteomes" id="UP000199280">
    <property type="component" value="Unassembled WGS sequence"/>
</dbReference>
<evidence type="ECO:0000256" key="1">
    <source>
        <dbReference type="SAM" id="Phobius"/>
    </source>
</evidence>
<dbReference type="STRING" id="640938.TR210_2257"/>
<protein>
    <submittedName>
        <fullName evidence="2">Uncharacterized protein</fullName>
    </submittedName>
</protein>
<evidence type="ECO:0000313" key="5">
    <source>
        <dbReference type="Proteomes" id="UP000199280"/>
    </source>
</evidence>
<proteinExistence type="predicted"/>
<dbReference type="EMBL" id="FNYT01000015">
    <property type="protein sequence ID" value="SEJ48191.1"/>
    <property type="molecule type" value="Genomic_DNA"/>
</dbReference>